<protein>
    <submittedName>
        <fullName evidence="1">Uncharacterized protein</fullName>
    </submittedName>
</protein>
<keyword evidence="2" id="KW-1185">Reference proteome</keyword>
<dbReference type="Proteomes" id="UP000515908">
    <property type="component" value="Chromosome 09"/>
</dbReference>
<accession>A0A7G2CCT2</accession>
<evidence type="ECO:0000313" key="2">
    <source>
        <dbReference type="Proteomes" id="UP000515908"/>
    </source>
</evidence>
<name>A0A7G2CCT2_9TRYP</name>
<dbReference type="SUPFAM" id="SSF69695">
    <property type="entry name" value="SRP19"/>
    <property type="match status" value="1"/>
</dbReference>
<dbReference type="GO" id="GO:0006614">
    <property type="term" value="P:SRP-dependent cotranslational protein targeting to membrane"/>
    <property type="evidence" value="ECO:0007669"/>
    <property type="project" value="InterPro"/>
</dbReference>
<dbReference type="InterPro" id="IPR036521">
    <property type="entry name" value="SRP19-like_sf"/>
</dbReference>
<dbReference type="GO" id="GO:0008312">
    <property type="term" value="F:7S RNA binding"/>
    <property type="evidence" value="ECO:0007669"/>
    <property type="project" value="InterPro"/>
</dbReference>
<organism evidence="1 2">
    <name type="scientific">Angomonas deanei</name>
    <dbReference type="NCBI Taxonomy" id="59799"/>
    <lineage>
        <taxon>Eukaryota</taxon>
        <taxon>Discoba</taxon>
        <taxon>Euglenozoa</taxon>
        <taxon>Kinetoplastea</taxon>
        <taxon>Metakinetoplastina</taxon>
        <taxon>Trypanosomatida</taxon>
        <taxon>Trypanosomatidae</taxon>
        <taxon>Strigomonadinae</taxon>
        <taxon>Angomonas</taxon>
    </lineage>
</organism>
<reference evidence="1 2" key="1">
    <citation type="submission" date="2020-08" db="EMBL/GenBank/DDBJ databases">
        <authorList>
            <person name="Newling K."/>
            <person name="Davey J."/>
            <person name="Forrester S."/>
        </authorList>
    </citation>
    <scope>NUCLEOTIDE SEQUENCE [LARGE SCALE GENOMIC DNA]</scope>
    <source>
        <strain evidence="2">Crithidia deanei Carvalho (ATCC PRA-265)</strain>
    </source>
</reference>
<evidence type="ECO:0000313" key="1">
    <source>
        <dbReference type="EMBL" id="CAD2217638.1"/>
    </source>
</evidence>
<dbReference type="EMBL" id="LR877153">
    <property type="protein sequence ID" value="CAD2217638.1"/>
    <property type="molecule type" value="Genomic_DNA"/>
</dbReference>
<dbReference type="Gene3D" id="3.30.56.30">
    <property type="entry name" value="Signal recognition particle, SRP19-like subunit"/>
    <property type="match status" value="1"/>
</dbReference>
<gene>
    <name evidence="1" type="ORF">ADEAN_000511700</name>
</gene>
<sequence length="61" mass="6788">MDPVVSPEEATGVTDATQGGIRVAFDRKNYDKTRYKTIYAQYIDADLTPSEGRRIGKAHRG</sequence>
<dbReference type="VEuPathDB" id="TriTrypDB:ADEAN_000511700"/>
<proteinExistence type="predicted"/>
<dbReference type="OrthoDB" id="2190947at2759"/>
<dbReference type="AlphaFoldDB" id="A0A7G2CCT2"/>
<dbReference type="GO" id="GO:0048500">
    <property type="term" value="C:signal recognition particle"/>
    <property type="evidence" value="ECO:0007669"/>
    <property type="project" value="InterPro"/>
</dbReference>